<dbReference type="Proteomes" id="UP000177281">
    <property type="component" value="Unassembled WGS sequence"/>
</dbReference>
<comment type="similarity">
    <text evidence="1 6">Belongs to the universal ribosomal protein uS17 family.</text>
</comment>
<keyword evidence="3 6" id="KW-0694">RNA-binding</keyword>
<evidence type="ECO:0000313" key="8">
    <source>
        <dbReference type="Proteomes" id="UP000177281"/>
    </source>
</evidence>
<evidence type="ECO:0000256" key="1">
    <source>
        <dbReference type="ARBA" id="ARBA00010254"/>
    </source>
</evidence>
<sequence>MPNNIRRKLAGEIISSKMNHTVIVKVEAVKVHPKYHKRYKVSKKYPAHTDTDEFKMGDKVMIEESRPYSKTVHWKVISKV</sequence>
<keyword evidence="4 6" id="KW-0689">Ribosomal protein</keyword>
<evidence type="ECO:0000256" key="6">
    <source>
        <dbReference type="HAMAP-Rule" id="MF_01345"/>
    </source>
</evidence>
<dbReference type="PANTHER" id="PTHR10744:SF1">
    <property type="entry name" value="SMALL RIBOSOMAL SUBUNIT PROTEIN US17M"/>
    <property type="match status" value="1"/>
</dbReference>
<dbReference type="NCBIfam" id="NF004123">
    <property type="entry name" value="PRK05610.1"/>
    <property type="match status" value="1"/>
</dbReference>
<comment type="caution">
    <text evidence="7">The sequence shown here is derived from an EMBL/GenBank/DDBJ whole genome shotgun (WGS) entry which is preliminary data.</text>
</comment>
<dbReference type="GO" id="GO:0022627">
    <property type="term" value="C:cytosolic small ribosomal subunit"/>
    <property type="evidence" value="ECO:0007669"/>
    <property type="project" value="TreeGrafter"/>
</dbReference>
<comment type="function">
    <text evidence="6">One of the primary rRNA binding proteins, it binds specifically to the 5'-end of 16S ribosomal RNA.</text>
</comment>
<proteinExistence type="inferred from homology"/>
<dbReference type="GO" id="GO:0019843">
    <property type="term" value="F:rRNA binding"/>
    <property type="evidence" value="ECO:0007669"/>
    <property type="project" value="UniProtKB-UniRule"/>
</dbReference>
<dbReference type="CDD" id="cd00364">
    <property type="entry name" value="Ribosomal_uS17"/>
    <property type="match status" value="1"/>
</dbReference>
<dbReference type="GO" id="GO:0003735">
    <property type="term" value="F:structural constituent of ribosome"/>
    <property type="evidence" value="ECO:0007669"/>
    <property type="project" value="InterPro"/>
</dbReference>
<evidence type="ECO:0000256" key="5">
    <source>
        <dbReference type="ARBA" id="ARBA00023274"/>
    </source>
</evidence>
<protein>
    <recommendedName>
        <fullName evidence="6">Small ribosomal subunit protein uS17</fullName>
    </recommendedName>
</protein>
<accession>A0A1F5PYY0</accession>
<dbReference type="GO" id="GO:0006412">
    <property type="term" value="P:translation"/>
    <property type="evidence" value="ECO:0007669"/>
    <property type="project" value="UniProtKB-UniRule"/>
</dbReference>
<dbReference type="SUPFAM" id="SSF50249">
    <property type="entry name" value="Nucleic acid-binding proteins"/>
    <property type="match status" value="1"/>
</dbReference>
<dbReference type="HAMAP" id="MF_01345_B">
    <property type="entry name" value="Ribosomal_uS17_B"/>
    <property type="match status" value="1"/>
</dbReference>
<dbReference type="InterPro" id="IPR012340">
    <property type="entry name" value="NA-bd_OB-fold"/>
</dbReference>
<evidence type="ECO:0000256" key="2">
    <source>
        <dbReference type="ARBA" id="ARBA00022730"/>
    </source>
</evidence>
<keyword evidence="5 6" id="KW-0687">Ribonucleoprotein</keyword>
<dbReference type="PRINTS" id="PR00973">
    <property type="entry name" value="RIBOSOMALS17"/>
</dbReference>
<evidence type="ECO:0000313" key="7">
    <source>
        <dbReference type="EMBL" id="OGE94800.1"/>
    </source>
</evidence>
<dbReference type="InterPro" id="IPR019984">
    <property type="entry name" value="Ribosomal_uS17_bact/chlr"/>
</dbReference>
<evidence type="ECO:0000256" key="4">
    <source>
        <dbReference type="ARBA" id="ARBA00022980"/>
    </source>
</evidence>
<reference evidence="7 8" key="1">
    <citation type="journal article" date="2016" name="Nat. Commun.">
        <title>Thousands of microbial genomes shed light on interconnected biogeochemical processes in an aquifer system.</title>
        <authorList>
            <person name="Anantharaman K."/>
            <person name="Brown C.T."/>
            <person name="Hug L.A."/>
            <person name="Sharon I."/>
            <person name="Castelle C.J."/>
            <person name="Probst A.J."/>
            <person name="Thomas B.C."/>
            <person name="Singh A."/>
            <person name="Wilkins M.J."/>
            <person name="Karaoz U."/>
            <person name="Brodie E.L."/>
            <person name="Williams K.H."/>
            <person name="Hubbard S.S."/>
            <person name="Banfield J.F."/>
        </authorList>
    </citation>
    <scope>NUCLEOTIDE SEQUENCE [LARGE SCALE GENOMIC DNA]</scope>
</reference>
<dbReference type="AlphaFoldDB" id="A0A1F5PYY0"/>
<dbReference type="Gene3D" id="2.40.50.140">
    <property type="entry name" value="Nucleic acid-binding proteins"/>
    <property type="match status" value="1"/>
</dbReference>
<dbReference type="Pfam" id="PF00366">
    <property type="entry name" value="Ribosomal_S17"/>
    <property type="match status" value="1"/>
</dbReference>
<name>A0A1F5PYY0_9BACT</name>
<dbReference type="PANTHER" id="PTHR10744">
    <property type="entry name" value="40S RIBOSOMAL PROTEIN S11 FAMILY MEMBER"/>
    <property type="match status" value="1"/>
</dbReference>
<comment type="subunit">
    <text evidence="6">Part of the 30S ribosomal subunit.</text>
</comment>
<organism evidence="7 8">
    <name type="scientific">Candidatus Doudnabacteria bacterium RIFCSPLOWO2_01_FULL_44_21</name>
    <dbReference type="NCBI Taxonomy" id="1817841"/>
    <lineage>
        <taxon>Bacteria</taxon>
        <taxon>Candidatus Doudnaibacteriota</taxon>
    </lineage>
</organism>
<keyword evidence="2 6" id="KW-0699">rRNA-binding</keyword>
<evidence type="ECO:0000256" key="3">
    <source>
        <dbReference type="ARBA" id="ARBA00022884"/>
    </source>
</evidence>
<dbReference type="STRING" id="1817841.A3B10_03335"/>
<gene>
    <name evidence="6" type="primary">rpsQ</name>
    <name evidence="7" type="ORF">A3B10_03335</name>
</gene>
<dbReference type="EMBL" id="MFFB01000007">
    <property type="protein sequence ID" value="OGE94800.1"/>
    <property type="molecule type" value="Genomic_DNA"/>
</dbReference>
<dbReference type="InterPro" id="IPR000266">
    <property type="entry name" value="Ribosomal_uS17"/>
</dbReference>